<evidence type="ECO:0000256" key="2">
    <source>
        <dbReference type="ARBA" id="ARBA00022679"/>
    </source>
</evidence>
<keyword evidence="2" id="KW-0808">Transferase</keyword>
<dbReference type="GO" id="GO:0016740">
    <property type="term" value="F:transferase activity"/>
    <property type="evidence" value="ECO:0007669"/>
    <property type="project" value="UniProtKB-KW"/>
</dbReference>
<dbReference type="Gene3D" id="3.10.20.800">
    <property type="match status" value="1"/>
</dbReference>
<dbReference type="GO" id="GO:0071555">
    <property type="term" value="P:cell wall organization"/>
    <property type="evidence" value="ECO:0007669"/>
    <property type="project" value="UniProtKB-UniRule"/>
</dbReference>
<dbReference type="SUPFAM" id="SSF141523">
    <property type="entry name" value="L,D-transpeptidase catalytic domain-like"/>
    <property type="match status" value="1"/>
</dbReference>
<keyword evidence="3 6" id="KW-0133">Cell shape</keyword>
<accession>A0A1X6WP64</accession>
<dbReference type="InterPro" id="IPR050979">
    <property type="entry name" value="LD-transpeptidase"/>
</dbReference>
<dbReference type="OrthoDB" id="3176960at2"/>
<dbReference type="EMBL" id="FWFD01000012">
    <property type="protein sequence ID" value="SLM86047.1"/>
    <property type="molecule type" value="Genomic_DNA"/>
</dbReference>
<dbReference type="Gene3D" id="2.40.440.10">
    <property type="entry name" value="L,D-transpeptidase catalytic domain-like"/>
    <property type="match status" value="1"/>
</dbReference>
<name>A0A1X6WP64_9ENTE</name>
<feature type="active site" description="Proton donor/acceptor" evidence="6">
    <location>
        <position position="409"/>
    </location>
</feature>
<dbReference type="UniPathway" id="UPA00219"/>
<dbReference type="CDD" id="cd16913">
    <property type="entry name" value="YkuD_like"/>
    <property type="match status" value="1"/>
</dbReference>
<feature type="domain" description="L,D-TPase catalytic" evidence="7">
    <location>
        <begin position="336"/>
        <end position="456"/>
    </location>
</feature>
<gene>
    <name evidence="8" type="ORF">FM121_08165</name>
</gene>
<dbReference type="GO" id="GO:0008360">
    <property type="term" value="P:regulation of cell shape"/>
    <property type="evidence" value="ECO:0007669"/>
    <property type="project" value="UniProtKB-UniRule"/>
</dbReference>
<reference evidence="9" key="1">
    <citation type="submission" date="2017-02" db="EMBL/GenBank/DDBJ databases">
        <authorList>
            <person name="Dridi B."/>
        </authorList>
    </citation>
    <scope>NUCLEOTIDE SEQUENCE [LARGE SCALE GENOMIC DNA]</scope>
    <source>
        <strain evidence="9">bH819</strain>
    </source>
</reference>
<keyword evidence="4 6" id="KW-0573">Peptidoglycan synthesis</keyword>
<evidence type="ECO:0000313" key="8">
    <source>
        <dbReference type="EMBL" id="SLM86047.1"/>
    </source>
</evidence>
<feature type="active site" description="Nucleophile" evidence="6">
    <location>
        <position position="432"/>
    </location>
</feature>
<dbReference type="PROSITE" id="PS52029">
    <property type="entry name" value="LD_TPASE"/>
    <property type="match status" value="1"/>
</dbReference>
<dbReference type="RefSeq" id="WP_086951683.1">
    <property type="nucleotide sequence ID" value="NZ_FWFD01000012.1"/>
</dbReference>
<protein>
    <submittedName>
        <fullName evidence="8">ErfK/YbiS/YcfS/YnhG family protein, putative</fullName>
    </submittedName>
</protein>
<dbReference type="SUPFAM" id="SSF143985">
    <property type="entry name" value="L,D-transpeptidase pre-catalytic domain-like"/>
    <property type="match status" value="1"/>
</dbReference>
<dbReference type="InterPro" id="IPR038063">
    <property type="entry name" value="Transpep_catalytic_dom"/>
</dbReference>
<evidence type="ECO:0000256" key="1">
    <source>
        <dbReference type="ARBA" id="ARBA00004752"/>
    </source>
</evidence>
<keyword evidence="9" id="KW-1185">Reference proteome</keyword>
<dbReference type="InterPro" id="IPR022029">
    <property type="entry name" value="YoaR-like_PG-bd"/>
</dbReference>
<dbReference type="GO" id="GO:0005576">
    <property type="term" value="C:extracellular region"/>
    <property type="evidence" value="ECO:0007669"/>
    <property type="project" value="TreeGrafter"/>
</dbReference>
<dbReference type="InterPro" id="IPR038054">
    <property type="entry name" value="LD_TPept-like_central_sf"/>
</dbReference>
<dbReference type="GO" id="GO:0018104">
    <property type="term" value="P:peptidoglycan-protein cross-linking"/>
    <property type="evidence" value="ECO:0007669"/>
    <property type="project" value="TreeGrafter"/>
</dbReference>
<evidence type="ECO:0000256" key="3">
    <source>
        <dbReference type="ARBA" id="ARBA00022960"/>
    </source>
</evidence>
<evidence type="ECO:0000256" key="5">
    <source>
        <dbReference type="ARBA" id="ARBA00023316"/>
    </source>
</evidence>
<comment type="pathway">
    <text evidence="1 6">Cell wall biogenesis; peptidoglycan biosynthesis.</text>
</comment>
<dbReference type="PANTHER" id="PTHR30582:SF33">
    <property type="entry name" value="EXPORTED PROTEIN"/>
    <property type="match status" value="1"/>
</dbReference>
<dbReference type="InterPro" id="IPR005490">
    <property type="entry name" value="LD_TPept_cat_dom"/>
</dbReference>
<keyword evidence="5 6" id="KW-0961">Cell wall biogenesis/degradation</keyword>
<organism evidence="8 9">
    <name type="scientific">Vagococcus fluvialis bH819</name>
    <dbReference type="NCBI Taxonomy" id="1255619"/>
    <lineage>
        <taxon>Bacteria</taxon>
        <taxon>Bacillati</taxon>
        <taxon>Bacillota</taxon>
        <taxon>Bacilli</taxon>
        <taxon>Lactobacillales</taxon>
        <taxon>Enterococcaceae</taxon>
        <taxon>Vagococcus</taxon>
    </lineage>
</organism>
<dbReference type="Pfam" id="PF12229">
    <property type="entry name" value="PG_binding_4"/>
    <property type="match status" value="1"/>
</dbReference>
<dbReference type="PANTHER" id="PTHR30582">
    <property type="entry name" value="L,D-TRANSPEPTIDASE"/>
    <property type="match status" value="1"/>
</dbReference>
<evidence type="ECO:0000256" key="4">
    <source>
        <dbReference type="ARBA" id="ARBA00022984"/>
    </source>
</evidence>
<sequence length="456" mass="50209">MNKKKWLLVPLLIILVLVIGYCYQSIRFQSQFLPKTTIGNTDISNLSEKDAKEKLQTSVDAESFTVLNDGKEWKVIPKKDLGMEYDLDTTVSKAMSDQNSWLWFMSYIKTPEKGELISKGYNQKAVDTALVAVNKELETFNKSRTKTTNASVEHKDGKFQIIPEVQGDSIDEAAFIKAAKKDLTKGAAEIELTKYLAKPTILATDEALKKEMDTINQIAEINGSYSINGQDVAIPKEKVASWIVYQDGKIDLKEDEVRKYVEELGATYNTSTNASKFKSTKRGEVSVPSGALSWTIATDSEVAGLTEAILAGKDFNGRVPAAVGSGTPGGPLVSNTYIEVDLQAQHMWYYKDGAVALETPVITGKPSTPTPPGMFYVWNKQRDQILRGGEIPSPVDYWMPIDWTGVGIHDSSWQNPNSYGGDSYLTVGSHGCINTPPSVCAKLYDMIDVGVPVVIF</sequence>
<evidence type="ECO:0000256" key="6">
    <source>
        <dbReference type="PROSITE-ProRule" id="PRU01373"/>
    </source>
</evidence>
<dbReference type="Pfam" id="PF03734">
    <property type="entry name" value="YkuD"/>
    <property type="match status" value="1"/>
</dbReference>
<dbReference type="AlphaFoldDB" id="A0A1X6WP64"/>
<evidence type="ECO:0000259" key="7">
    <source>
        <dbReference type="PROSITE" id="PS52029"/>
    </source>
</evidence>
<dbReference type="GO" id="GO:0071972">
    <property type="term" value="F:peptidoglycan L,D-transpeptidase activity"/>
    <property type="evidence" value="ECO:0007669"/>
    <property type="project" value="TreeGrafter"/>
</dbReference>
<evidence type="ECO:0000313" key="9">
    <source>
        <dbReference type="Proteomes" id="UP000195918"/>
    </source>
</evidence>
<proteinExistence type="predicted"/>
<dbReference type="Proteomes" id="UP000195918">
    <property type="component" value="Unassembled WGS sequence"/>
</dbReference>